<evidence type="ECO:0000259" key="2">
    <source>
        <dbReference type="Pfam" id="PF10908"/>
    </source>
</evidence>
<keyword evidence="6" id="KW-1185">Reference proteome</keyword>
<comment type="caution">
    <text evidence="3">The sequence shown here is derived from an EMBL/GenBank/DDBJ whole genome shotgun (WGS) entry which is preliminary data.</text>
</comment>
<dbReference type="Proteomes" id="UP001156856">
    <property type="component" value="Unassembled WGS sequence"/>
</dbReference>
<feature type="compositionally biased region" description="Low complexity" evidence="1">
    <location>
        <begin position="97"/>
        <end position="117"/>
    </location>
</feature>
<feature type="region of interest" description="Disordered" evidence="1">
    <location>
        <begin position="285"/>
        <end position="304"/>
    </location>
</feature>
<dbReference type="InterPro" id="IPR021225">
    <property type="entry name" value="Tlde1_dom"/>
</dbReference>
<sequence length="454" mass="46753">MAGPDWMVASSMIGREPLPSRDSPAARPRERDAGGSAAERAGSANMEHATPSSGDVRQGLGPRLARSPLPPLAALAAAFGLAVAGSAFEPRREAEAHAAPPMLAAGPLEAAGPPADPAQAAVELAAAGEPAPEGPSVDLATAEPVTAEPVAAEPLAVEPLAIEPLDGQALLLWREALLGSRGAAAPDVFAFAYDPLRDLAAPDPGPAGDASRLAQTVPLPMPRPPEFRRLPGAETSRRAERLAARRAAAVAPAAPVADERTFIEKLFNIERAPASALAYASLSPNPAESLQRRPPVAPVPSPSGGSGVAVYDISARLVTLPSGEKLEAHSGLGASMDDPASVNIKMRGATPPGTYDLTEREQLFHGVRAIRLNPVGGSAAVYGRAGLLAHTYMLGPSGASNGCVSFRDYDKFLQAYLRGEIQRLVVVAGSGQDRLPSLAGRGRPERLARVGDDS</sequence>
<feature type="compositionally biased region" description="Low complexity" evidence="1">
    <location>
        <begin position="34"/>
        <end position="44"/>
    </location>
</feature>
<dbReference type="EMBL" id="BJZU01000066">
    <property type="protein sequence ID" value="GEP05361.1"/>
    <property type="molecule type" value="Genomic_DNA"/>
</dbReference>
<accession>A0A512J5W2</accession>
<organism evidence="3 5">
    <name type="scientific">Methylobacterium oxalidis</name>
    <dbReference type="NCBI Taxonomy" id="944322"/>
    <lineage>
        <taxon>Bacteria</taxon>
        <taxon>Pseudomonadati</taxon>
        <taxon>Pseudomonadota</taxon>
        <taxon>Alphaproteobacteria</taxon>
        <taxon>Hyphomicrobiales</taxon>
        <taxon>Methylobacteriaceae</taxon>
        <taxon>Methylobacterium</taxon>
    </lineage>
</organism>
<dbReference type="EMBL" id="BSPK01000024">
    <property type="protein sequence ID" value="GLS63501.1"/>
    <property type="molecule type" value="Genomic_DNA"/>
</dbReference>
<dbReference type="Pfam" id="PF10908">
    <property type="entry name" value="Tlde1_dom"/>
    <property type="match status" value="1"/>
</dbReference>
<feature type="region of interest" description="Disordered" evidence="1">
    <location>
        <begin position="202"/>
        <end position="236"/>
    </location>
</feature>
<name>A0A512J5W2_9HYPH</name>
<dbReference type="Proteomes" id="UP000321960">
    <property type="component" value="Unassembled WGS sequence"/>
</dbReference>
<feature type="compositionally biased region" description="Basic and acidic residues" evidence="1">
    <location>
        <begin position="225"/>
        <end position="236"/>
    </location>
</feature>
<gene>
    <name evidence="4" type="ORF">GCM10007888_18820</name>
    <name evidence="3" type="ORF">MOX02_33990</name>
</gene>
<protein>
    <recommendedName>
        <fullName evidence="2">Tlde1 domain-containing protein</fullName>
    </recommendedName>
</protein>
<feature type="region of interest" description="Disordered" evidence="1">
    <location>
        <begin position="435"/>
        <end position="454"/>
    </location>
</feature>
<evidence type="ECO:0000256" key="1">
    <source>
        <dbReference type="SAM" id="MobiDB-lite"/>
    </source>
</evidence>
<evidence type="ECO:0000313" key="4">
    <source>
        <dbReference type="EMBL" id="GLS63501.1"/>
    </source>
</evidence>
<evidence type="ECO:0000313" key="6">
    <source>
        <dbReference type="Proteomes" id="UP001156856"/>
    </source>
</evidence>
<reference evidence="6" key="2">
    <citation type="journal article" date="2019" name="Int. J. Syst. Evol. Microbiol.">
        <title>The Global Catalogue of Microorganisms (GCM) 10K type strain sequencing project: providing services to taxonomists for standard genome sequencing and annotation.</title>
        <authorList>
            <consortium name="The Broad Institute Genomics Platform"/>
            <consortium name="The Broad Institute Genome Sequencing Center for Infectious Disease"/>
            <person name="Wu L."/>
            <person name="Ma J."/>
        </authorList>
    </citation>
    <scope>NUCLEOTIDE SEQUENCE [LARGE SCALE GENOMIC DNA]</scope>
    <source>
        <strain evidence="6">NBRC 107715</strain>
    </source>
</reference>
<feature type="domain" description="Tlde1" evidence="2">
    <location>
        <begin position="325"/>
        <end position="429"/>
    </location>
</feature>
<evidence type="ECO:0000313" key="5">
    <source>
        <dbReference type="Proteomes" id="UP000321960"/>
    </source>
</evidence>
<dbReference type="AlphaFoldDB" id="A0A512J5W2"/>
<reference evidence="4" key="4">
    <citation type="submission" date="2023-01" db="EMBL/GenBank/DDBJ databases">
        <title>Draft genome sequence of Methylobacterium oxalidis strain NBRC 107715.</title>
        <authorList>
            <person name="Sun Q."/>
            <person name="Mori K."/>
        </authorList>
    </citation>
    <scope>NUCLEOTIDE SEQUENCE</scope>
    <source>
        <strain evidence="4">NBRC 107715</strain>
    </source>
</reference>
<feature type="compositionally biased region" description="Basic and acidic residues" evidence="1">
    <location>
        <begin position="442"/>
        <end position="454"/>
    </location>
</feature>
<proteinExistence type="predicted"/>
<reference evidence="3 5" key="3">
    <citation type="submission" date="2019-07" db="EMBL/GenBank/DDBJ databases">
        <title>Whole genome shotgun sequence of Methylobacterium oxalidis NBRC 107715.</title>
        <authorList>
            <person name="Hosoyama A."/>
            <person name="Uohara A."/>
            <person name="Ohji S."/>
            <person name="Ichikawa N."/>
        </authorList>
    </citation>
    <scope>NUCLEOTIDE SEQUENCE [LARGE SCALE GENOMIC DNA]</scope>
    <source>
        <strain evidence="3 5">NBRC 107715</strain>
    </source>
</reference>
<feature type="region of interest" description="Disordered" evidence="1">
    <location>
        <begin position="90"/>
        <end position="117"/>
    </location>
</feature>
<reference evidence="4" key="1">
    <citation type="journal article" date="2014" name="Int. J. Syst. Evol. Microbiol.">
        <title>Complete genome of a new Firmicutes species belonging to the dominant human colonic microbiota ('Ruminococcus bicirculans') reveals two chromosomes and a selective capacity to utilize plant glucans.</title>
        <authorList>
            <consortium name="NISC Comparative Sequencing Program"/>
            <person name="Wegmann U."/>
            <person name="Louis P."/>
            <person name="Goesmann A."/>
            <person name="Henrissat B."/>
            <person name="Duncan S.H."/>
            <person name="Flint H.J."/>
        </authorList>
    </citation>
    <scope>NUCLEOTIDE SEQUENCE</scope>
    <source>
        <strain evidence="4">NBRC 107715</strain>
    </source>
</reference>
<evidence type="ECO:0000313" key="3">
    <source>
        <dbReference type="EMBL" id="GEP05361.1"/>
    </source>
</evidence>
<feature type="region of interest" description="Disordered" evidence="1">
    <location>
        <begin position="1"/>
        <end position="67"/>
    </location>
</feature>